<dbReference type="AlphaFoldDB" id="A0AAV2G8N9"/>
<dbReference type="Proteomes" id="UP001497516">
    <property type="component" value="Chromosome 8"/>
</dbReference>
<feature type="compositionally biased region" description="Basic and acidic residues" evidence="1">
    <location>
        <begin position="1"/>
        <end position="13"/>
    </location>
</feature>
<proteinExistence type="predicted"/>
<accession>A0AAV2G8N9</accession>
<sequence length="103" mass="11242">MSSIEVREARRVGSGESIEVARAGKGRSSERGSMRTLYRRGMSSRPLHVDRSDLLVVTAVACRSIRSSSPRRRCLPSSGADRSDLLALVVAACRVLVPIDQIF</sequence>
<evidence type="ECO:0000313" key="2">
    <source>
        <dbReference type="EMBL" id="CAL1406133.1"/>
    </source>
</evidence>
<name>A0AAV2G8N9_9ROSI</name>
<protein>
    <submittedName>
        <fullName evidence="2">Uncharacterized protein</fullName>
    </submittedName>
</protein>
<feature type="region of interest" description="Disordered" evidence="1">
    <location>
        <begin position="1"/>
        <end position="42"/>
    </location>
</feature>
<reference evidence="2 3" key="1">
    <citation type="submission" date="2024-04" db="EMBL/GenBank/DDBJ databases">
        <authorList>
            <person name="Fracassetti M."/>
        </authorList>
    </citation>
    <scope>NUCLEOTIDE SEQUENCE [LARGE SCALE GENOMIC DNA]</scope>
</reference>
<evidence type="ECO:0000256" key="1">
    <source>
        <dbReference type="SAM" id="MobiDB-lite"/>
    </source>
</evidence>
<organism evidence="2 3">
    <name type="scientific">Linum trigynum</name>
    <dbReference type="NCBI Taxonomy" id="586398"/>
    <lineage>
        <taxon>Eukaryota</taxon>
        <taxon>Viridiplantae</taxon>
        <taxon>Streptophyta</taxon>
        <taxon>Embryophyta</taxon>
        <taxon>Tracheophyta</taxon>
        <taxon>Spermatophyta</taxon>
        <taxon>Magnoliopsida</taxon>
        <taxon>eudicotyledons</taxon>
        <taxon>Gunneridae</taxon>
        <taxon>Pentapetalae</taxon>
        <taxon>rosids</taxon>
        <taxon>fabids</taxon>
        <taxon>Malpighiales</taxon>
        <taxon>Linaceae</taxon>
        <taxon>Linum</taxon>
    </lineage>
</organism>
<dbReference type="EMBL" id="OZ034821">
    <property type="protein sequence ID" value="CAL1406133.1"/>
    <property type="molecule type" value="Genomic_DNA"/>
</dbReference>
<gene>
    <name evidence="2" type="ORF">LTRI10_LOCUS45880</name>
</gene>
<evidence type="ECO:0000313" key="3">
    <source>
        <dbReference type="Proteomes" id="UP001497516"/>
    </source>
</evidence>
<keyword evidence="3" id="KW-1185">Reference proteome</keyword>